<dbReference type="Gene3D" id="1.25.40.10">
    <property type="entry name" value="Tetratricopeptide repeat domain"/>
    <property type="match status" value="7"/>
</dbReference>
<dbReference type="FunFam" id="1.25.40.10:FF:000196">
    <property type="entry name" value="Pentatricopeptide repeat-containing protein At4g14850"/>
    <property type="match status" value="1"/>
</dbReference>
<feature type="repeat" description="PPR" evidence="2">
    <location>
        <begin position="482"/>
        <end position="516"/>
    </location>
</feature>
<gene>
    <name evidence="3" type="ORF">BVC80_1571g2</name>
</gene>
<dbReference type="InterPro" id="IPR046960">
    <property type="entry name" value="PPR_At4g14850-like_plant"/>
</dbReference>
<evidence type="ECO:0000256" key="2">
    <source>
        <dbReference type="PROSITE-ProRule" id="PRU00708"/>
    </source>
</evidence>
<keyword evidence="1" id="KW-0677">Repeat</keyword>
<dbReference type="InterPro" id="IPR002885">
    <property type="entry name" value="PPR_rpt"/>
</dbReference>
<feature type="repeat" description="PPR" evidence="2">
    <location>
        <begin position="280"/>
        <end position="314"/>
    </location>
</feature>
<dbReference type="GO" id="GO:0003723">
    <property type="term" value="F:RNA binding"/>
    <property type="evidence" value="ECO:0007669"/>
    <property type="project" value="InterPro"/>
</dbReference>
<dbReference type="PANTHER" id="PTHR24015">
    <property type="entry name" value="OS07G0578800 PROTEIN-RELATED"/>
    <property type="match status" value="1"/>
</dbReference>
<evidence type="ECO:0000313" key="4">
    <source>
        <dbReference type="Proteomes" id="UP000195402"/>
    </source>
</evidence>
<proteinExistence type="predicted"/>
<dbReference type="Pfam" id="PF20430">
    <property type="entry name" value="Eplus_motif"/>
    <property type="match status" value="1"/>
</dbReference>
<protein>
    <submittedName>
        <fullName evidence="3">Pentatricopeptide repeat</fullName>
    </submittedName>
</protein>
<dbReference type="GO" id="GO:0009451">
    <property type="term" value="P:RNA modification"/>
    <property type="evidence" value="ECO:0007669"/>
    <property type="project" value="InterPro"/>
</dbReference>
<dbReference type="SUPFAM" id="SSF48452">
    <property type="entry name" value="TPR-like"/>
    <property type="match status" value="1"/>
</dbReference>
<dbReference type="AlphaFoldDB" id="A0A200QPB0"/>
<comment type="caution">
    <text evidence="3">The sequence shown here is derived from an EMBL/GenBank/DDBJ whole genome shotgun (WGS) entry which is preliminary data.</text>
</comment>
<dbReference type="OrthoDB" id="185373at2759"/>
<feature type="repeat" description="PPR" evidence="2">
    <location>
        <begin position="16"/>
        <end position="50"/>
    </location>
</feature>
<feature type="repeat" description="PPR" evidence="2">
    <location>
        <begin position="584"/>
        <end position="618"/>
    </location>
</feature>
<dbReference type="EMBL" id="MVGT01001396">
    <property type="protein sequence ID" value="OVA12301.1"/>
    <property type="molecule type" value="Genomic_DNA"/>
</dbReference>
<dbReference type="PANTHER" id="PTHR24015:SF548">
    <property type="entry name" value="OS08G0340900 PROTEIN"/>
    <property type="match status" value="1"/>
</dbReference>
<feature type="repeat" description="PPR" evidence="2">
    <location>
        <begin position="183"/>
        <end position="217"/>
    </location>
</feature>
<reference evidence="3 4" key="1">
    <citation type="journal article" date="2017" name="Mol. Plant">
        <title>The Genome of Medicinal Plant Macleaya cordata Provides New Insights into Benzylisoquinoline Alkaloids Metabolism.</title>
        <authorList>
            <person name="Liu X."/>
            <person name="Liu Y."/>
            <person name="Huang P."/>
            <person name="Ma Y."/>
            <person name="Qing Z."/>
            <person name="Tang Q."/>
            <person name="Cao H."/>
            <person name="Cheng P."/>
            <person name="Zheng Y."/>
            <person name="Yuan Z."/>
            <person name="Zhou Y."/>
            <person name="Liu J."/>
            <person name="Tang Z."/>
            <person name="Zhuo Y."/>
            <person name="Zhang Y."/>
            <person name="Yu L."/>
            <person name="Huang J."/>
            <person name="Yang P."/>
            <person name="Peng Q."/>
            <person name="Zhang J."/>
            <person name="Jiang W."/>
            <person name="Zhang Z."/>
            <person name="Lin K."/>
            <person name="Ro D.K."/>
            <person name="Chen X."/>
            <person name="Xiong X."/>
            <person name="Shang Y."/>
            <person name="Huang S."/>
            <person name="Zeng J."/>
        </authorList>
    </citation>
    <scope>NUCLEOTIDE SEQUENCE [LARGE SCALE GENOMIC DNA]</scope>
    <source>
        <strain evidence="4">cv. BLH2017</strain>
        <tissue evidence="3">Root</tissue>
    </source>
</reference>
<feature type="repeat" description="PPR" evidence="2">
    <location>
        <begin position="381"/>
        <end position="415"/>
    </location>
</feature>
<feature type="repeat" description="PPR" evidence="2">
    <location>
        <begin position="82"/>
        <end position="116"/>
    </location>
</feature>
<dbReference type="FunFam" id="1.25.40.10:FF:000285">
    <property type="entry name" value="Pentatricopeptide repeat-containing protein, chloroplastic"/>
    <property type="match status" value="1"/>
</dbReference>
<keyword evidence="4" id="KW-1185">Reference proteome</keyword>
<dbReference type="FunFam" id="1.25.40.10:FF:000031">
    <property type="entry name" value="Pentatricopeptide repeat-containing protein mitochondrial"/>
    <property type="match status" value="1"/>
</dbReference>
<dbReference type="OMA" id="HACMIDI"/>
<sequence length="815" mass="91167">MRSLDSSSKNGGDSFDSIFYNSIISLCISEKALHEGSRLHSHMASTGFQPSVFLENQFINLYAKCGEMEAAQEVFNGMHHRNSVSWNAMISGYCLNRRFHEALLLFREMTETGPCPDQSTYLSALRASVGSGNPRHGEQIHTYVVKTGFFEYLKVGNALINMYAKLGNLEDAETVYEIMVEKDEVSWNSIITANAQNGCSNRALLLLVEMQQKGLRPDEFAFGSVLGSSDKPVIKELHAQITKGGYERDVFVMTTLLDAYSSCGSLQDAYLVFNKIPDRNTVAWNTIIAAYTENGCIKQGLQLFQQMGEKDIHPDEYTIASLLKAMAVRERIEEGKQLHVIAIKLGLYRNTLVGNTLITMYSKHGEVSYSRQAFENIAEADLVSWNSMIQSYVQNDRSEEALAFFLDMKLSGIEPDEFTFIEILAVCAMLSCPKTGKAIHGSLIKSGPVLDAFLGSSLVDMYAKFGNVSDSKRVFDEIEHKDLITWNSMIVGFSQNGFCDKAMELLCLMLHQNLEPDNFTFANLLSGFGDIMGVQQGRQIHSLILKSRLIADIVVANALITMYASVGSIKEAEKVFYGLTMAKTVVTWNSVIQGYAQNGFTMKALELFDQMEINQVKPNSMTFVAILTACSHAGLTKEAEMYFNAMNTKYGIAPGFEHHACMIDILGRTGKLEEAENLITRMPYEPNALVWRMLLSGCRIHGDLERGKRSMEKVMALEPGDSAAYVLLSNIYAAQGKWKDVIEVRKLMRENRVKKEPGKSWIEVHNMVHEFVASDHSHPQTEDIYSRLRELLIEMKIAGYEPDAGSFLQDMDGTN</sequence>
<dbReference type="Pfam" id="PF01535">
    <property type="entry name" value="PPR"/>
    <property type="match status" value="6"/>
</dbReference>
<dbReference type="Pfam" id="PF13041">
    <property type="entry name" value="PPR_2"/>
    <property type="match status" value="5"/>
</dbReference>
<dbReference type="NCBIfam" id="TIGR00756">
    <property type="entry name" value="PPR"/>
    <property type="match status" value="7"/>
</dbReference>
<organism evidence="3 4">
    <name type="scientific">Macleaya cordata</name>
    <name type="common">Five-seeded plume-poppy</name>
    <name type="synonym">Bocconia cordata</name>
    <dbReference type="NCBI Taxonomy" id="56857"/>
    <lineage>
        <taxon>Eukaryota</taxon>
        <taxon>Viridiplantae</taxon>
        <taxon>Streptophyta</taxon>
        <taxon>Embryophyta</taxon>
        <taxon>Tracheophyta</taxon>
        <taxon>Spermatophyta</taxon>
        <taxon>Magnoliopsida</taxon>
        <taxon>Ranunculales</taxon>
        <taxon>Papaveraceae</taxon>
        <taxon>Papaveroideae</taxon>
        <taxon>Macleaya</taxon>
    </lineage>
</organism>
<evidence type="ECO:0000256" key="1">
    <source>
        <dbReference type="ARBA" id="ARBA00022737"/>
    </source>
</evidence>
<dbReference type="InterPro" id="IPR046849">
    <property type="entry name" value="E2_motif"/>
</dbReference>
<dbReference type="Proteomes" id="UP000195402">
    <property type="component" value="Unassembled WGS sequence"/>
</dbReference>
<accession>A0A200QPB0</accession>
<dbReference type="Pfam" id="PF20431">
    <property type="entry name" value="E_motif"/>
    <property type="match status" value="1"/>
</dbReference>
<evidence type="ECO:0000313" key="3">
    <source>
        <dbReference type="EMBL" id="OVA12301.1"/>
    </source>
</evidence>
<dbReference type="FunFam" id="1.25.40.10:FF:000396">
    <property type="entry name" value="Pentatricopeptide repeat-containing protein At2g36730"/>
    <property type="match status" value="1"/>
</dbReference>
<dbReference type="InterPro" id="IPR046848">
    <property type="entry name" value="E_motif"/>
</dbReference>
<dbReference type="FunFam" id="1.25.40.10:FF:000366">
    <property type="entry name" value="Pentatricopeptide (PPR) repeat-containing protein"/>
    <property type="match status" value="1"/>
</dbReference>
<dbReference type="InParanoid" id="A0A200QPB0"/>
<dbReference type="InterPro" id="IPR011990">
    <property type="entry name" value="TPR-like_helical_dom_sf"/>
</dbReference>
<dbReference type="FunFam" id="1.25.40.10:FF:000073">
    <property type="entry name" value="Pentatricopeptide repeat-containing protein chloroplastic"/>
    <property type="match status" value="2"/>
</dbReference>
<name>A0A200QPB0_MACCD</name>
<dbReference type="PROSITE" id="PS51375">
    <property type="entry name" value="PPR"/>
    <property type="match status" value="7"/>
</dbReference>